<name>A0A0E0M333_ORYPU</name>
<dbReference type="Proteomes" id="UP000026962">
    <property type="component" value="Chromosome 9"/>
</dbReference>
<sequence length="114" mass="12681">MSQASSNYGGRVKRVLCPNCHVLANRLEAISIIIGRMKCWTLECRHLMPLLQFMLAALGGFPTAPPLAIMQEGSQAAGVIGNAQVDNRVMQQLKWLEKMVYVCIILAMYAIFKK</sequence>
<feature type="transmembrane region" description="Helical" evidence="1">
    <location>
        <begin position="95"/>
        <end position="112"/>
    </location>
</feature>
<evidence type="ECO:0000256" key="1">
    <source>
        <dbReference type="SAM" id="Phobius"/>
    </source>
</evidence>
<keyword evidence="1" id="KW-0812">Transmembrane</keyword>
<keyword evidence="1" id="KW-0472">Membrane</keyword>
<evidence type="ECO:0000313" key="2">
    <source>
        <dbReference type="EnsemblPlants" id="OPUNC09G14060.1"/>
    </source>
</evidence>
<reference evidence="2" key="1">
    <citation type="submission" date="2015-04" db="UniProtKB">
        <authorList>
            <consortium name="EnsemblPlants"/>
        </authorList>
    </citation>
    <scope>IDENTIFICATION</scope>
</reference>
<organism evidence="2">
    <name type="scientific">Oryza punctata</name>
    <name type="common">Red rice</name>
    <dbReference type="NCBI Taxonomy" id="4537"/>
    <lineage>
        <taxon>Eukaryota</taxon>
        <taxon>Viridiplantae</taxon>
        <taxon>Streptophyta</taxon>
        <taxon>Embryophyta</taxon>
        <taxon>Tracheophyta</taxon>
        <taxon>Spermatophyta</taxon>
        <taxon>Magnoliopsida</taxon>
        <taxon>Liliopsida</taxon>
        <taxon>Poales</taxon>
        <taxon>Poaceae</taxon>
        <taxon>BOP clade</taxon>
        <taxon>Oryzoideae</taxon>
        <taxon>Oryzeae</taxon>
        <taxon>Oryzinae</taxon>
        <taxon>Oryza</taxon>
    </lineage>
</organism>
<dbReference type="OMA" id="CWTLECR"/>
<keyword evidence="3" id="KW-1185">Reference proteome</keyword>
<dbReference type="HOGENOM" id="CLU_145722_0_0_1"/>
<evidence type="ECO:0000313" key="3">
    <source>
        <dbReference type="Proteomes" id="UP000026962"/>
    </source>
</evidence>
<keyword evidence="1" id="KW-1133">Transmembrane helix</keyword>
<protein>
    <submittedName>
        <fullName evidence="2">Uncharacterized protein</fullName>
    </submittedName>
</protein>
<dbReference type="AlphaFoldDB" id="A0A0E0M333"/>
<proteinExistence type="predicted"/>
<dbReference type="Gramene" id="OPUNC09G14060.1">
    <property type="protein sequence ID" value="OPUNC09G14060.1"/>
    <property type="gene ID" value="OPUNC09G14060"/>
</dbReference>
<dbReference type="EnsemblPlants" id="OPUNC09G14060.1">
    <property type="protein sequence ID" value="OPUNC09G14060.1"/>
    <property type="gene ID" value="OPUNC09G14060"/>
</dbReference>
<reference evidence="2" key="2">
    <citation type="submission" date="2018-05" db="EMBL/GenBank/DDBJ databases">
        <title>OpunRS2 (Oryza punctata Reference Sequence Version 2).</title>
        <authorList>
            <person name="Zhang J."/>
            <person name="Kudrna D."/>
            <person name="Lee S."/>
            <person name="Talag J."/>
            <person name="Welchert J."/>
            <person name="Wing R.A."/>
        </authorList>
    </citation>
    <scope>NUCLEOTIDE SEQUENCE [LARGE SCALE GENOMIC DNA]</scope>
</reference>
<accession>A0A0E0M333</accession>